<keyword evidence="3" id="KW-0560">Oxidoreductase</keyword>
<name>A0A8S3R8Y2_MYTED</name>
<dbReference type="InterPro" id="IPR050196">
    <property type="entry name" value="Cytochrome_P450_Monoox"/>
</dbReference>
<dbReference type="PANTHER" id="PTHR24291:SF201">
    <property type="entry name" value="CYTOCHROME P450, FAMILY 4, SUBFAMILY B, POLYPEPTIDE 7"/>
    <property type="match status" value="1"/>
</dbReference>
<accession>A0A8S3R8Y2</accession>
<evidence type="ECO:0000256" key="3">
    <source>
        <dbReference type="RuleBase" id="RU000461"/>
    </source>
</evidence>
<dbReference type="CDD" id="cd20659">
    <property type="entry name" value="CYP4B_4F-like"/>
    <property type="match status" value="1"/>
</dbReference>
<gene>
    <name evidence="5" type="ORF">MEDL_19025</name>
</gene>
<keyword evidence="4" id="KW-1133">Transmembrane helix</keyword>
<dbReference type="GO" id="GO:0004497">
    <property type="term" value="F:monooxygenase activity"/>
    <property type="evidence" value="ECO:0007669"/>
    <property type="project" value="UniProtKB-KW"/>
</dbReference>
<feature type="transmembrane region" description="Helical" evidence="4">
    <location>
        <begin position="12"/>
        <end position="32"/>
    </location>
</feature>
<dbReference type="GO" id="GO:0016705">
    <property type="term" value="F:oxidoreductase activity, acting on paired donors, with incorporation or reduction of molecular oxygen"/>
    <property type="evidence" value="ECO:0007669"/>
    <property type="project" value="InterPro"/>
</dbReference>
<keyword evidence="4" id="KW-0472">Membrane</keyword>
<keyword evidence="6" id="KW-1185">Reference proteome</keyword>
<comment type="similarity">
    <text evidence="1 3">Belongs to the cytochrome P450 family.</text>
</comment>
<evidence type="ECO:0000256" key="4">
    <source>
        <dbReference type="SAM" id="Phobius"/>
    </source>
</evidence>
<dbReference type="Gene3D" id="1.10.630.10">
    <property type="entry name" value="Cytochrome P450"/>
    <property type="match status" value="1"/>
</dbReference>
<comment type="cofactor">
    <cofactor evidence="2">
        <name>heme</name>
        <dbReference type="ChEBI" id="CHEBI:30413"/>
    </cofactor>
</comment>
<dbReference type="InterPro" id="IPR017972">
    <property type="entry name" value="Cyt_P450_CS"/>
</dbReference>
<dbReference type="Pfam" id="PF00067">
    <property type="entry name" value="p450"/>
    <property type="match status" value="1"/>
</dbReference>
<dbReference type="EMBL" id="CAJPWZ010000968">
    <property type="protein sequence ID" value="CAG2204597.1"/>
    <property type="molecule type" value="Genomic_DNA"/>
</dbReference>
<evidence type="ECO:0008006" key="7">
    <source>
        <dbReference type="Google" id="ProtNLM"/>
    </source>
</evidence>
<protein>
    <recommendedName>
        <fullName evidence="7">Cytochrome P450</fullName>
    </recommendedName>
</protein>
<dbReference type="PRINTS" id="PR00385">
    <property type="entry name" value="P450"/>
</dbReference>
<dbReference type="SUPFAM" id="SSF48264">
    <property type="entry name" value="Cytochrome P450"/>
    <property type="match status" value="1"/>
</dbReference>
<evidence type="ECO:0000256" key="2">
    <source>
        <dbReference type="PIRSR" id="PIRSR602401-1"/>
    </source>
</evidence>
<evidence type="ECO:0000256" key="1">
    <source>
        <dbReference type="ARBA" id="ARBA00010617"/>
    </source>
</evidence>
<dbReference type="PANTHER" id="PTHR24291">
    <property type="entry name" value="CYTOCHROME P450 FAMILY 4"/>
    <property type="match status" value="1"/>
</dbReference>
<dbReference type="OrthoDB" id="1470350at2759"/>
<dbReference type="GO" id="GO:0020037">
    <property type="term" value="F:heme binding"/>
    <property type="evidence" value="ECO:0007669"/>
    <property type="project" value="InterPro"/>
</dbReference>
<evidence type="ECO:0000313" key="6">
    <source>
        <dbReference type="Proteomes" id="UP000683360"/>
    </source>
</evidence>
<keyword evidence="2 3" id="KW-0479">Metal-binding</keyword>
<keyword evidence="2 3" id="KW-0349">Heme</keyword>
<reference evidence="5" key="1">
    <citation type="submission" date="2021-03" db="EMBL/GenBank/DDBJ databases">
        <authorList>
            <person name="Bekaert M."/>
        </authorList>
    </citation>
    <scope>NUCLEOTIDE SEQUENCE</scope>
</reference>
<keyword evidence="3" id="KW-0503">Monooxygenase</keyword>
<sequence length="506" mass="58552">MALVPVESLGSPFLALFGVIVLSYLVISLIRFRKKRQFYDNLPGPDDFNWLHGNLHTYPIDSEERLRRHYENICKWPKLHRIWAGGFLPHVLLYHPDTIKVILKTSEPKPRGLGGVYEYAIPWLGEGLLISDGDRWARSRRLLTPAFHFEILKPYVKVYNDCADILVNKISKCAESGASFEAFENVSLCTLDIILRCAFSYENDCQTRGESHPYVKAVNKLAQLWLERARSPWLHFDSVYYLTTNGRTFKKHCDYVHKVTEDIIDSQKEQSMNIDRKRYLDFLDILLSAKDEEGVGLTPLEIRNEADTFLFEGHDTTSSGISWALYSLAEHQEYQKLAQKELDSIMKEKNTDSFEWDDLSKMDYLGRCIKEALRLHSPVPFIMRKITKDVEIDGTTFPAGCRFTLHLYNLHHNPHVWEDPMEFNPDRFLPENLKNKDSFAFTPFSAGPRNCIGQHFAMNEEKVVIANILRKFHLSLDPNHKVMKKISAVMRSENGIRLIATPRNIA</sequence>
<dbReference type="InterPro" id="IPR036396">
    <property type="entry name" value="Cyt_P450_sf"/>
</dbReference>
<comment type="caution">
    <text evidence="5">The sequence shown here is derived from an EMBL/GenBank/DDBJ whole genome shotgun (WGS) entry which is preliminary data.</text>
</comment>
<dbReference type="PRINTS" id="PR00463">
    <property type="entry name" value="EP450I"/>
</dbReference>
<proteinExistence type="inferred from homology"/>
<dbReference type="AlphaFoldDB" id="A0A8S3R8Y2"/>
<keyword evidence="2 3" id="KW-0408">Iron</keyword>
<organism evidence="5 6">
    <name type="scientific">Mytilus edulis</name>
    <name type="common">Blue mussel</name>
    <dbReference type="NCBI Taxonomy" id="6550"/>
    <lineage>
        <taxon>Eukaryota</taxon>
        <taxon>Metazoa</taxon>
        <taxon>Spiralia</taxon>
        <taxon>Lophotrochozoa</taxon>
        <taxon>Mollusca</taxon>
        <taxon>Bivalvia</taxon>
        <taxon>Autobranchia</taxon>
        <taxon>Pteriomorphia</taxon>
        <taxon>Mytilida</taxon>
        <taxon>Mytiloidea</taxon>
        <taxon>Mytilidae</taxon>
        <taxon>Mytilinae</taxon>
        <taxon>Mytilus</taxon>
    </lineage>
</organism>
<feature type="binding site" description="axial binding residue" evidence="2">
    <location>
        <position position="451"/>
    </location>
    <ligand>
        <name>heme</name>
        <dbReference type="ChEBI" id="CHEBI:30413"/>
    </ligand>
    <ligandPart>
        <name>Fe</name>
        <dbReference type="ChEBI" id="CHEBI:18248"/>
    </ligandPart>
</feature>
<dbReference type="GO" id="GO:0005506">
    <property type="term" value="F:iron ion binding"/>
    <property type="evidence" value="ECO:0007669"/>
    <property type="project" value="InterPro"/>
</dbReference>
<keyword evidence="4" id="KW-0812">Transmembrane</keyword>
<evidence type="ECO:0000313" key="5">
    <source>
        <dbReference type="EMBL" id="CAG2204597.1"/>
    </source>
</evidence>
<dbReference type="InterPro" id="IPR001128">
    <property type="entry name" value="Cyt_P450"/>
</dbReference>
<dbReference type="InterPro" id="IPR002401">
    <property type="entry name" value="Cyt_P450_E_grp-I"/>
</dbReference>
<dbReference type="Proteomes" id="UP000683360">
    <property type="component" value="Unassembled WGS sequence"/>
</dbReference>
<dbReference type="PROSITE" id="PS00086">
    <property type="entry name" value="CYTOCHROME_P450"/>
    <property type="match status" value="1"/>
</dbReference>